<evidence type="ECO:0000313" key="2">
    <source>
        <dbReference type="EMBL" id="GMI75016.1"/>
    </source>
</evidence>
<protein>
    <submittedName>
        <fullName evidence="2">RING-H2 finger protein 2B</fullName>
    </submittedName>
</protein>
<dbReference type="SUPFAM" id="SSF57850">
    <property type="entry name" value="RING/U-box"/>
    <property type="match status" value="1"/>
</dbReference>
<comment type="caution">
    <text evidence="2">The sequence shown here is derived from an EMBL/GenBank/DDBJ whole genome shotgun (WGS) entry which is preliminary data.</text>
</comment>
<keyword evidence="3" id="KW-1185">Reference proteome</keyword>
<keyword evidence="1" id="KW-0812">Transmembrane</keyword>
<feature type="transmembrane region" description="Helical" evidence="1">
    <location>
        <begin position="6"/>
        <end position="23"/>
    </location>
</feature>
<keyword evidence="1" id="KW-1133">Transmembrane helix</keyword>
<keyword evidence="1" id="KW-0472">Membrane</keyword>
<organism evidence="2 3">
    <name type="scientific">Hibiscus trionum</name>
    <name type="common">Flower of an hour</name>
    <dbReference type="NCBI Taxonomy" id="183268"/>
    <lineage>
        <taxon>Eukaryota</taxon>
        <taxon>Viridiplantae</taxon>
        <taxon>Streptophyta</taxon>
        <taxon>Embryophyta</taxon>
        <taxon>Tracheophyta</taxon>
        <taxon>Spermatophyta</taxon>
        <taxon>Magnoliopsida</taxon>
        <taxon>eudicotyledons</taxon>
        <taxon>Gunneridae</taxon>
        <taxon>Pentapetalae</taxon>
        <taxon>rosids</taxon>
        <taxon>malvids</taxon>
        <taxon>Malvales</taxon>
        <taxon>Malvaceae</taxon>
        <taxon>Malvoideae</taxon>
        <taxon>Hibiscus</taxon>
    </lineage>
</organism>
<sequence length="135" mass="15621">MGMALAFSTLTLVSLFLYFIYFVRRYLPRFIRESTLFNHVVIISTFLEWACDFCLRYSLFPFHHYVPNIMLAASADAGIECTLCTYEVEEGEEMCGFCLETWARYTNHACPLCRSPPPELTGSLVSEIYRRSLTL</sequence>
<reference evidence="2" key="1">
    <citation type="submission" date="2023-05" db="EMBL/GenBank/DDBJ databases">
        <title>Genome and transcriptome analyses reveal genes involved in the formation of fine ridges on petal epidermal cells in Hibiscus trionum.</title>
        <authorList>
            <person name="Koshimizu S."/>
            <person name="Masuda S."/>
            <person name="Ishii T."/>
            <person name="Shirasu K."/>
            <person name="Hoshino A."/>
            <person name="Arita M."/>
        </authorList>
    </citation>
    <scope>NUCLEOTIDE SEQUENCE</scope>
    <source>
        <strain evidence="2">Hamamatsu line</strain>
    </source>
</reference>
<evidence type="ECO:0000256" key="1">
    <source>
        <dbReference type="SAM" id="Phobius"/>
    </source>
</evidence>
<dbReference type="AlphaFoldDB" id="A0A9W7HCN6"/>
<name>A0A9W7HCN6_HIBTR</name>
<evidence type="ECO:0000313" key="3">
    <source>
        <dbReference type="Proteomes" id="UP001165190"/>
    </source>
</evidence>
<gene>
    <name evidence="2" type="ORF">HRI_001170900</name>
</gene>
<proteinExistence type="predicted"/>
<dbReference type="Proteomes" id="UP001165190">
    <property type="component" value="Unassembled WGS sequence"/>
</dbReference>
<dbReference type="EMBL" id="BSYR01000011">
    <property type="protein sequence ID" value="GMI75016.1"/>
    <property type="molecule type" value="Genomic_DNA"/>
</dbReference>
<accession>A0A9W7HCN6</accession>
<dbReference type="OrthoDB" id="9984778at2759"/>